<protein>
    <submittedName>
        <fullName evidence="6">ABC transporter ATP-binding protein</fullName>
    </submittedName>
</protein>
<keyword evidence="2" id="KW-0547">Nucleotide-binding</keyword>
<dbReference type="GO" id="GO:0005524">
    <property type="term" value="F:ATP binding"/>
    <property type="evidence" value="ECO:0007669"/>
    <property type="project" value="UniProtKB-KW"/>
</dbReference>
<dbReference type="PROSITE" id="PS50887">
    <property type="entry name" value="GGDEF"/>
    <property type="match status" value="1"/>
</dbReference>
<accession>A0A4Y8ITL0</accession>
<evidence type="ECO:0000259" key="5">
    <source>
        <dbReference type="PROSITE" id="PS50893"/>
    </source>
</evidence>
<dbReference type="PANTHER" id="PTHR42939:SF1">
    <property type="entry name" value="ABC TRANSPORTER ATP-BINDING PROTEIN ALBC-RELATED"/>
    <property type="match status" value="1"/>
</dbReference>
<dbReference type="Pfam" id="PF00005">
    <property type="entry name" value="ABC_tran"/>
    <property type="match status" value="1"/>
</dbReference>
<evidence type="ECO:0000256" key="2">
    <source>
        <dbReference type="ARBA" id="ARBA00022741"/>
    </source>
</evidence>
<keyword evidence="7" id="KW-1185">Reference proteome</keyword>
<dbReference type="SUPFAM" id="SSF52540">
    <property type="entry name" value="P-loop containing nucleoside triphosphate hydrolases"/>
    <property type="match status" value="1"/>
</dbReference>
<feature type="domain" description="ABC transporter" evidence="5">
    <location>
        <begin position="2"/>
        <end position="226"/>
    </location>
</feature>
<evidence type="ECO:0000313" key="6">
    <source>
        <dbReference type="EMBL" id="TFB24402.1"/>
    </source>
</evidence>
<evidence type="ECO:0000313" key="7">
    <source>
        <dbReference type="Proteomes" id="UP000297975"/>
    </source>
</evidence>
<dbReference type="PANTHER" id="PTHR42939">
    <property type="entry name" value="ABC TRANSPORTER ATP-BINDING PROTEIN ALBC-RELATED"/>
    <property type="match status" value="1"/>
</dbReference>
<evidence type="ECO:0000256" key="3">
    <source>
        <dbReference type="ARBA" id="ARBA00022840"/>
    </source>
</evidence>
<dbReference type="PROSITE" id="PS00211">
    <property type="entry name" value="ABC_TRANSPORTER_1"/>
    <property type="match status" value="1"/>
</dbReference>
<gene>
    <name evidence="6" type="ORF">E3U55_02570</name>
</gene>
<organism evidence="6 7">
    <name type="scientific">Filobacillus milosensis</name>
    <dbReference type="NCBI Taxonomy" id="94137"/>
    <lineage>
        <taxon>Bacteria</taxon>
        <taxon>Bacillati</taxon>
        <taxon>Bacillota</taxon>
        <taxon>Bacilli</taxon>
        <taxon>Bacillales</taxon>
        <taxon>Bacillaceae</taxon>
        <taxon>Filobacillus</taxon>
    </lineage>
</organism>
<dbReference type="RefSeq" id="WP_134338760.1">
    <property type="nucleotide sequence ID" value="NZ_SOPW01000002.1"/>
</dbReference>
<keyword evidence="1" id="KW-0813">Transport</keyword>
<keyword evidence="3 6" id="KW-0067">ATP-binding</keyword>
<proteinExistence type="predicted"/>
<dbReference type="CDD" id="cd03230">
    <property type="entry name" value="ABC_DR_subfamily_A"/>
    <property type="match status" value="1"/>
</dbReference>
<dbReference type="InterPro" id="IPR017871">
    <property type="entry name" value="ABC_transporter-like_CS"/>
</dbReference>
<reference evidence="6 7" key="1">
    <citation type="submission" date="2019-03" db="EMBL/GenBank/DDBJ databases">
        <authorList>
            <person name="He R.-H."/>
        </authorList>
    </citation>
    <scope>NUCLEOTIDE SEQUENCE [LARGE SCALE GENOMIC DNA]</scope>
    <source>
        <strain evidence="7">SH 714</strain>
    </source>
</reference>
<sequence length="291" mass="32893">MIRVSGVSKSIHKNQILKDVHFSVKNGTVTGLVGRNGAGKTTLLRMIAGILKPTNGEITVNDKNVFKQPSIKQNVVFVPDSADALKTYTISEIVMFYKEIYQFNEEYFNQLLEKFEFNKQGKIKHFSKGQKALFSLILAFSTNAKYILLDEPTDGLDVIIKKKILQFIAEEVAEKDVSVIISSHRLDELEKMADHIIVLKQGRVDSEIEMEELKSQYRKIQVAFETSLPNYIREQSEVLSESGRVAVLLIDSDDEKTDQLINDASPILYEDLPLTLEDIFIAKLGGELYVS</sequence>
<dbReference type="OrthoDB" id="9804819at2"/>
<dbReference type="GO" id="GO:0016887">
    <property type="term" value="F:ATP hydrolysis activity"/>
    <property type="evidence" value="ECO:0007669"/>
    <property type="project" value="InterPro"/>
</dbReference>
<dbReference type="InterPro" id="IPR003439">
    <property type="entry name" value="ABC_transporter-like_ATP-bd"/>
</dbReference>
<dbReference type="InterPro" id="IPR000160">
    <property type="entry name" value="GGDEF_dom"/>
</dbReference>
<dbReference type="InterPro" id="IPR027417">
    <property type="entry name" value="P-loop_NTPase"/>
</dbReference>
<dbReference type="AlphaFoldDB" id="A0A4Y8ITL0"/>
<dbReference type="PROSITE" id="PS50893">
    <property type="entry name" value="ABC_TRANSPORTER_2"/>
    <property type="match status" value="1"/>
</dbReference>
<dbReference type="Proteomes" id="UP000297975">
    <property type="component" value="Unassembled WGS sequence"/>
</dbReference>
<evidence type="ECO:0000256" key="1">
    <source>
        <dbReference type="ARBA" id="ARBA00022448"/>
    </source>
</evidence>
<comment type="caution">
    <text evidence="6">The sequence shown here is derived from an EMBL/GenBank/DDBJ whole genome shotgun (WGS) entry which is preliminary data.</text>
</comment>
<feature type="domain" description="GGDEF" evidence="4">
    <location>
        <begin position="243"/>
        <end position="291"/>
    </location>
</feature>
<dbReference type="Gene3D" id="3.40.50.300">
    <property type="entry name" value="P-loop containing nucleotide triphosphate hydrolases"/>
    <property type="match status" value="1"/>
</dbReference>
<dbReference type="EMBL" id="SOPW01000002">
    <property type="protein sequence ID" value="TFB24402.1"/>
    <property type="molecule type" value="Genomic_DNA"/>
</dbReference>
<evidence type="ECO:0000259" key="4">
    <source>
        <dbReference type="PROSITE" id="PS50887"/>
    </source>
</evidence>
<name>A0A4Y8ITL0_9BACI</name>
<dbReference type="InterPro" id="IPR051782">
    <property type="entry name" value="ABC_Transporter_VariousFunc"/>
</dbReference>
<dbReference type="SMART" id="SM00382">
    <property type="entry name" value="AAA"/>
    <property type="match status" value="1"/>
</dbReference>
<dbReference type="InterPro" id="IPR003593">
    <property type="entry name" value="AAA+_ATPase"/>
</dbReference>